<evidence type="ECO:0000313" key="2">
    <source>
        <dbReference type="Proteomes" id="UP000663845"/>
    </source>
</evidence>
<dbReference type="EMBL" id="CAJNOG010000084">
    <property type="protein sequence ID" value="CAF0914467.1"/>
    <property type="molecule type" value="Genomic_DNA"/>
</dbReference>
<protein>
    <submittedName>
        <fullName evidence="1">Uncharacterized protein</fullName>
    </submittedName>
</protein>
<comment type="caution">
    <text evidence="1">The sequence shown here is derived from an EMBL/GenBank/DDBJ whole genome shotgun (WGS) entry which is preliminary data.</text>
</comment>
<proteinExistence type="predicted"/>
<evidence type="ECO:0000313" key="1">
    <source>
        <dbReference type="EMBL" id="CAF0914467.1"/>
    </source>
</evidence>
<dbReference type="Proteomes" id="UP000663845">
    <property type="component" value="Unassembled WGS sequence"/>
</dbReference>
<accession>A0A814AN69</accession>
<name>A0A814AN69_9BILA</name>
<organism evidence="1 2">
    <name type="scientific">Adineta steineri</name>
    <dbReference type="NCBI Taxonomy" id="433720"/>
    <lineage>
        <taxon>Eukaryota</taxon>
        <taxon>Metazoa</taxon>
        <taxon>Spiralia</taxon>
        <taxon>Gnathifera</taxon>
        <taxon>Rotifera</taxon>
        <taxon>Eurotatoria</taxon>
        <taxon>Bdelloidea</taxon>
        <taxon>Adinetida</taxon>
        <taxon>Adinetidae</taxon>
        <taxon>Adineta</taxon>
    </lineage>
</organism>
<gene>
    <name evidence="1" type="ORF">JYZ213_LOCUS11264</name>
</gene>
<sequence length="1302" mass="153473">MSSISQYELLKQHGTFQDRLKYVLSLEDKNEIENYLRQSLTSSYDDLQMFVFLSTSTKNQKNLLEIIKIDSLPIKQRTIAAQSWIQLEKDEKQIFDFIIENLNDKNMPRYFKYRILQDLHRHKYLKKSSTFFYSLASHLTETYHHSQYNIDAHLLPFCTKDQIFDLLSRWSLKRLEQISCTSALIRYQPRAIIDLIRNDLKEKKSNHKKFRSYFRDNNELFKAMAKKQPKELVVLAVEYLNQLEKHERLVPNIIESKKQYFFKKAPNEMIELITIVASNQPGVIKYQSIWSNDEHELGSFSLPRSFSIKSYVELFSVLYDKCQWSSCDISRILQCMLNNDKSRSNLNNIKKERKWFIDIVINKFIGKDIFIERLKKEGDESILKLLELYPELTTPLSAHLISQLEKKGIVEAGERLSFIRHQIMTEEVFDEFLSLFKQRSSDVNQRYENYPLFFQCAVSTNAESVNKVLLWIEKRLTNEALYIIEEFLRKLKSANDIFQLEMLPNNFESIENIIDMALNHLDRSDSTLEIIMEYGQLLLQRAEHYQNKTRRKRILGFATSILKKCYSYPASLTINGSSISELYPKTRNIIADILVADVYPQLVSKYMLTELNTSLKTCLDKAWRLPQIDIFINRFFTKTLPSSPTLQSVFPFGLKSTLVSYYIKNRATRFERVNYLINKLDKLFFLNPDVQKIAVRSQQHRQFIDQLIQDDKCVTAVKILKTQLKQGLNLKLIPKKLKLPGLHHDILWSLSYLLTGKQQEHIIKIILDDYFQDKEIGNYEKLASFRILRRLTHTYNITLEWFNEKQDSALSICNSTVTKTYRNRGAAAKPLDDIIICLPSTFDLTPQLLLQHFDLLLKKLNASNAKYVSDAILSISRRIPDEIFLEKYLDFIQNEQFQKLGTTANKELLRLLVEFVSNTNLVKLIIKPIWNNHPHQDIRACLILSLFHFIGKIASNEEENIIWEILEEAAKDEYLPVVQKLFINPLEKSRCQLSKLKNSSEETFERFVKEIQFKVLSHPTSLEARLLAWSNIDYEYCDKNKLVEKGQEECAQFDIEGNTLWEKAFEKIISIYKQEKTCSFDIIIDIIKKIMSRREEIDLNENENGNDAQHDLPVYHRIEHVLAILNSHMTTFNKEKKITFRSITSIVLQFDKTLAYNLGIILIRAAENKEDLEDILKNLEENLPKDYFERILTELSDFITNRHSCSFIDELNANEKLELAQWFIKEKKRILFVFKFLLNLVFHELNVDREECKILLRQMRQSDNLFIRREAMNYTVPWTEDGSLINRYGYSGRGCYRGSWHY</sequence>
<reference evidence="1" key="1">
    <citation type="submission" date="2021-02" db="EMBL/GenBank/DDBJ databases">
        <authorList>
            <person name="Nowell W R."/>
        </authorList>
    </citation>
    <scope>NUCLEOTIDE SEQUENCE</scope>
</reference>